<organism evidence="1 2">
    <name type="scientific">Megamonas hypermegale</name>
    <dbReference type="NCBI Taxonomy" id="158847"/>
    <lineage>
        <taxon>Bacteria</taxon>
        <taxon>Bacillati</taxon>
        <taxon>Bacillota</taxon>
        <taxon>Negativicutes</taxon>
        <taxon>Selenomonadales</taxon>
        <taxon>Selenomonadaceae</taxon>
        <taxon>Megamonas</taxon>
    </lineage>
</organism>
<dbReference type="InterPro" id="IPR024787">
    <property type="entry name" value="EcsC"/>
</dbReference>
<evidence type="ECO:0000313" key="2">
    <source>
        <dbReference type="Proteomes" id="UP000255234"/>
    </source>
</evidence>
<dbReference type="AlphaFoldDB" id="A0A378NRB4"/>
<sequence length="260" mass="28875">MYDEYIEKQLVEISKWEQQKPSVVNTGMNKIFSPMSKFTRKVIPEVVVEKAIYHAHDIGQKLANKNDILKNAGVDTIEELRHKDLALSDKLANNVHKWAIGFAGSEGFATGLGGTATMVADVGAVIVLAFRTIHKIAMCYGYEVKSAEDKEFVLNILSVSGANDMKEKKEALLALKSDFLQKKIIEEVLMSNLVKKVAKQLGINLTKRKLMQIMPIIGAGIGAAVNASYINDIAWTACRSYQLKWLADNEYIDANNLNNI</sequence>
<name>A0A378NRB4_9FIRM</name>
<dbReference type="EMBL" id="UGPP01000001">
    <property type="protein sequence ID" value="STY70933.1"/>
    <property type="molecule type" value="Genomic_DNA"/>
</dbReference>
<dbReference type="Proteomes" id="UP000255234">
    <property type="component" value="Unassembled WGS sequence"/>
</dbReference>
<reference evidence="1 2" key="1">
    <citation type="submission" date="2018-06" db="EMBL/GenBank/DDBJ databases">
        <authorList>
            <consortium name="Pathogen Informatics"/>
            <person name="Doyle S."/>
        </authorList>
    </citation>
    <scope>NUCLEOTIDE SEQUENCE [LARGE SCALE GENOMIC DNA]</scope>
    <source>
        <strain evidence="1 2">NCTC10571</strain>
    </source>
</reference>
<dbReference type="PANTHER" id="PTHR41260:SF1">
    <property type="entry name" value="PROTEIN ECSC"/>
    <property type="match status" value="1"/>
</dbReference>
<dbReference type="PANTHER" id="PTHR41260">
    <property type="entry name" value="PROTEIN ECSC"/>
    <property type="match status" value="1"/>
</dbReference>
<dbReference type="Pfam" id="PF12787">
    <property type="entry name" value="EcsC"/>
    <property type="match status" value="1"/>
</dbReference>
<dbReference type="RefSeq" id="WP_115151354.1">
    <property type="nucleotide sequence ID" value="NZ_UGPP01000001.1"/>
</dbReference>
<protein>
    <submittedName>
        <fullName evidence="1">EcsC protein family</fullName>
    </submittedName>
</protein>
<proteinExistence type="predicted"/>
<evidence type="ECO:0000313" key="1">
    <source>
        <dbReference type="EMBL" id="STY70933.1"/>
    </source>
</evidence>
<gene>
    <name evidence="1" type="ORF">NCTC10571_01083</name>
</gene>
<accession>A0A378NRB4</accession>